<dbReference type="InterPro" id="IPR036691">
    <property type="entry name" value="Endo/exonu/phosph_ase_sf"/>
</dbReference>
<dbReference type="Proteomes" id="UP000275846">
    <property type="component" value="Unassembled WGS sequence"/>
</dbReference>
<dbReference type="Pfam" id="PF03372">
    <property type="entry name" value="Exo_endo_phos"/>
    <property type="match status" value="1"/>
</dbReference>
<dbReference type="GO" id="GO:0003824">
    <property type="term" value="F:catalytic activity"/>
    <property type="evidence" value="ECO:0007669"/>
    <property type="project" value="InterPro"/>
</dbReference>
<dbReference type="AlphaFoldDB" id="A0A183SJS0"/>
<evidence type="ECO:0000313" key="4">
    <source>
        <dbReference type="WBParaSite" id="SSLN_0000461601-mRNA-1"/>
    </source>
</evidence>
<dbReference type="WBParaSite" id="SSLN_0000461601-mRNA-1">
    <property type="protein sequence ID" value="SSLN_0000461601-mRNA-1"/>
    <property type="gene ID" value="SSLN_0000461601"/>
</dbReference>
<dbReference type="Gene3D" id="3.60.10.10">
    <property type="entry name" value="Endonuclease/exonuclease/phosphatase"/>
    <property type="match status" value="1"/>
</dbReference>
<dbReference type="OrthoDB" id="10030815at2759"/>
<dbReference type="CDD" id="cd09076">
    <property type="entry name" value="L1-EN"/>
    <property type="match status" value="1"/>
</dbReference>
<keyword evidence="3" id="KW-1185">Reference proteome</keyword>
<feature type="domain" description="Endonuclease/exonuclease/phosphatase" evidence="1">
    <location>
        <begin position="33"/>
        <end position="256"/>
    </location>
</feature>
<evidence type="ECO:0000313" key="3">
    <source>
        <dbReference type="Proteomes" id="UP000275846"/>
    </source>
</evidence>
<proteinExistence type="predicted"/>
<gene>
    <name evidence="2" type="ORF">SSLN_LOCUS4468</name>
</gene>
<dbReference type="PANTHER" id="PTHR23227:SF84">
    <property type="entry name" value="ENDONUCLEASE_EXONUCLEASE_PHOSPHATASE DOMAIN-CONTAINING PROTEIN"/>
    <property type="match status" value="1"/>
</dbReference>
<dbReference type="InterPro" id="IPR005135">
    <property type="entry name" value="Endo/exonuclease/phosphatase"/>
</dbReference>
<protein>
    <submittedName>
        <fullName evidence="4">Endo/exonuclease/phosphatase domain-containing protein</fullName>
    </submittedName>
</protein>
<reference evidence="2 3" key="2">
    <citation type="submission" date="2018-11" db="EMBL/GenBank/DDBJ databases">
        <authorList>
            <consortium name="Pathogen Informatics"/>
        </authorList>
    </citation>
    <scope>NUCLEOTIDE SEQUENCE [LARGE SCALE GENOMIC DNA]</scope>
    <source>
        <strain evidence="2 3">NST_G2</strain>
    </source>
</reference>
<dbReference type="SUPFAM" id="SSF56219">
    <property type="entry name" value="DNase I-like"/>
    <property type="match status" value="1"/>
</dbReference>
<reference evidence="4" key="1">
    <citation type="submission" date="2016-06" db="UniProtKB">
        <authorList>
            <consortium name="WormBaseParasite"/>
        </authorList>
    </citation>
    <scope>IDENTIFICATION</scope>
</reference>
<sequence length="294" mass="33321">MGSPPGPLPADVFMGKLEKVQAARVSPLTLAALNVRSLLDNPRSNRPEHWATLVTRELARYKVEIAVLNETRFYEQGQMEEMGAGYTFFWSGRPRAERCDAGFAFNIRNDIVGRLPCLPQGINDRLMSLCLPLREDQFTTITSAYTPPITSSNAAKDEFYEDPHALLATVPKVDNLIVLGDFNARVGTDHATWQGVLGPNGLGSCNENGLLLLRTCAEHRLLLINTLFRLPTREKDTWMHPRSRRWHLLDYVLVRRRDRQDVLTTKAIPNVNGWTDHQLVISQMRLRPQPDEDP</sequence>
<evidence type="ECO:0000259" key="1">
    <source>
        <dbReference type="Pfam" id="PF03372"/>
    </source>
</evidence>
<organism evidence="4">
    <name type="scientific">Schistocephalus solidus</name>
    <name type="common">Tapeworm</name>
    <dbReference type="NCBI Taxonomy" id="70667"/>
    <lineage>
        <taxon>Eukaryota</taxon>
        <taxon>Metazoa</taxon>
        <taxon>Spiralia</taxon>
        <taxon>Lophotrochozoa</taxon>
        <taxon>Platyhelminthes</taxon>
        <taxon>Cestoda</taxon>
        <taxon>Eucestoda</taxon>
        <taxon>Diphyllobothriidea</taxon>
        <taxon>Diphyllobothriidae</taxon>
        <taxon>Schistocephalus</taxon>
    </lineage>
</organism>
<accession>A0A183SJS0</accession>
<dbReference type="EMBL" id="UYSU01032878">
    <property type="protein sequence ID" value="VDL90853.1"/>
    <property type="molecule type" value="Genomic_DNA"/>
</dbReference>
<name>A0A183SJS0_SCHSO</name>
<dbReference type="PANTHER" id="PTHR23227">
    <property type="entry name" value="BUCENTAUR RELATED"/>
    <property type="match status" value="1"/>
</dbReference>
<dbReference type="InterPro" id="IPR027124">
    <property type="entry name" value="Swc5/CFDP1/2"/>
</dbReference>
<evidence type="ECO:0000313" key="2">
    <source>
        <dbReference type="EMBL" id="VDL90853.1"/>
    </source>
</evidence>